<organism evidence="2 3">
    <name type="scientific">Rhynchophorus ferrugineus</name>
    <name type="common">Red palm weevil</name>
    <name type="synonym">Curculio ferrugineus</name>
    <dbReference type="NCBI Taxonomy" id="354439"/>
    <lineage>
        <taxon>Eukaryota</taxon>
        <taxon>Metazoa</taxon>
        <taxon>Ecdysozoa</taxon>
        <taxon>Arthropoda</taxon>
        <taxon>Hexapoda</taxon>
        <taxon>Insecta</taxon>
        <taxon>Pterygota</taxon>
        <taxon>Neoptera</taxon>
        <taxon>Endopterygota</taxon>
        <taxon>Coleoptera</taxon>
        <taxon>Polyphaga</taxon>
        <taxon>Cucujiformia</taxon>
        <taxon>Curculionidae</taxon>
        <taxon>Dryophthorinae</taxon>
        <taxon>Rhynchophorus</taxon>
    </lineage>
</organism>
<sequence length="123" mass="13291">MPPSARGINLLSKSGPTRRFPSSVSLVDAATSESDAAVPPPGRPVPVSCCVTRYPHCPDIIVVIRYDTSPPSTLRIPPYPASRPILHPAHPPPAFRYSTAALVYNKPSAYLEESSSSRKARRD</sequence>
<keyword evidence="3" id="KW-1185">Reference proteome</keyword>
<comment type="caution">
    <text evidence="2">The sequence shown here is derived from an EMBL/GenBank/DDBJ whole genome shotgun (WGS) entry which is preliminary data.</text>
</comment>
<proteinExistence type="predicted"/>
<evidence type="ECO:0000313" key="2">
    <source>
        <dbReference type="EMBL" id="KAF7285852.1"/>
    </source>
</evidence>
<reference evidence="2" key="1">
    <citation type="submission" date="2020-08" db="EMBL/GenBank/DDBJ databases">
        <title>Genome sequencing and assembly of the red palm weevil Rhynchophorus ferrugineus.</title>
        <authorList>
            <person name="Dias G.B."/>
            <person name="Bergman C.M."/>
            <person name="Manee M."/>
        </authorList>
    </citation>
    <scope>NUCLEOTIDE SEQUENCE</scope>
    <source>
        <strain evidence="2">AA-2017</strain>
        <tissue evidence="2">Whole larva</tissue>
    </source>
</reference>
<feature type="region of interest" description="Disordered" evidence="1">
    <location>
        <begin position="1"/>
        <end position="23"/>
    </location>
</feature>
<evidence type="ECO:0000256" key="1">
    <source>
        <dbReference type="SAM" id="MobiDB-lite"/>
    </source>
</evidence>
<dbReference type="Proteomes" id="UP000625711">
    <property type="component" value="Unassembled WGS sequence"/>
</dbReference>
<dbReference type="EMBL" id="JAACXV010000042">
    <property type="protein sequence ID" value="KAF7285852.1"/>
    <property type="molecule type" value="Genomic_DNA"/>
</dbReference>
<protein>
    <submittedName>
        <fullName evidence="2">Uncharacterized protein</fullName>
    </submittedName>
</protein>
<accession>A0A834J260</accession>
<evidence type="ECO:0000313" key="3">
    <source>
        <dbReference type="Proteomes" id="UP000625711"/>
    </source>
</evidence>
<dbReference type="AlphaFoldDB" id="A0A834J260"/>
<name>A0A834J260_RHYFE</name>
<gene>
    <name evidence="2" type="ORF">GWI33_009529</name>
</gene>
<feature type="compositionally biased region" description="Polar residues" evidence="1">
    <location>
        <begin position="11"/>
        <end position="23"/>
    </location>
</feature>